<dbReference type="OrthoDB" id="1592604at2759"/>
<dbReference type="KEGG" id="mcha:111010015"/>
<dbReference type="GO" id="GO:0016757">
    <property type="term" value="F:glycosyltransferase activity"/>
    <property type="evidence" value="ECO:0007669"/>
    <property type="project" value="UniProtKB-KW"/>
</dbReference>
<keyword evidence="1" id="KW-0328">Glycosyltransferase</keyword>
<dbReference type="AlphaFoldDB" id="A0A6J1CB85"/>
<keyword evidence="3" id="KW-0472">Membrane</keyword>
<reference evidence="6" key="1">
    <citation type="submission" date="2025-08" db="UniProtKB">
        <authorList>
            <consortium name="RefSeq"/>
        </authorList>
    </citation>
    <scope>IDENTIFICATION</scope>
    <source>
        <strain evidence="6">OHB3-1</strain>
    </source>
</reference>
<keyword evidence="1" id="KW-0808">Transferase</keyword>
<evidence type="ECO:0000313" key="6">
    <source>
        <dbReference type="RefSeq" id="XP_022138966.1"/>
    </source>
</evidence>
<dbReference type="RefSeq" id="XP_022138966.1">
    <property type="nucleotide sequence ID" value="XM_022283274.1"/>
</dbReference>
<dbReference type="Pfam" id="PF00534">
    <property type="entry name" value="Glycos_transf_1"/>
    <property type="match status" value="1"/>
</dbReference>
<dbReference type="PANTHER" id="PTHR46635">
    <property type="entry name" value="GLYCOSYL TRANSFERASE FAMILY 1 PROTEIN"/>
    <property type="match status" value="1"/>
</dbReference>
<keyword evidence="5" id="KW-1185">Reference proteome</keyword>
<protein>
    <submittedName>
        <fullName evidence="6">Uncharacterized protein LOC111010015</fullName>
    </submittedName>
</protein>
<dbReference type="Proteomes" id="UP000504603">
    <property type="component" value="Unplaced"/>
</dbReference>
<name>A0A6J1CB85_MOMCH</name>
<evidence type="ECO:0000256" key="3">
    <source>
        <dbReference type="SAM" id="Phobius"/>
    </source>
</evidence>
<dbReference type="SUPFAM" id="SSF53756">
    <property type="entry name" value="UDP-Glycosyltransferase/glycogen phosphorylase"/>
    <property type="match status" value="1"/>
</dbReference>
<sequence>MAQLMSLYICSIMLDPFCSIPLIWIIQDDVLAKRLKMYKEMGWKNLVSHWRSTFSRASVIVFPNFALPMLYSALDTGNFHVIRGSPVDVWAAESYRKSHFKYQVGEKFGFGVEDFVVLVVGNSFYNELSPEYSAALYRMGPLLTKYARKKNAGESFKFVFLCGNSTAGCNDTLQETASRLGLPRGYLSHYGFDNDVNDILSLADVVLYGSSQDVQDFPPLLIRAMTFGIPIVAPDLPIIKEYVVEGFHGILFTKFSPDALMRALSVLISDGRLSRIANNIASSGRLLAKNMLASECITGYASLMEEFLNFPSEVILPGSITQLPKAVWEWDLLRKDIEQGSFNEQRDEDVKRKSSVVIRLEGEFSDLVSSLNISSSEKENLVPDIPTQQDWDIIAEIESIEEHDRVEMEELQEKSDRRLGSWEEVHRKARKCDRMKLEKEKEEGELERVGQPVCIYEIYSGPAAWPFLHHGARYRGLSLSTRALRSESDDINAAQQLPLLKDRFYQHILCEIGGMFAIANKIDTIHRRPWIGFQSWRADGRKVSLSKTAEKVLEEAIQENTRGEVIYFWAHLDVDHRVLNSDDGYPFWSVCDIFNRGLCRTTFKDAFREMYGLPPSHAEALPPMPDDGGRWSSLHSWVMPTPTFVEFIMFSRMFVDSVDAMNRKSGNVNECLLASSGLERRHCYCRVSEILINVWAYHSGRRMVYLDPRSGSLEEQHPVEERKEFMWPEFFNTTLLKAMDEDLAEAADDDDHPNPTRTWLWPLTGEVFWEGIYEIEREEMYRRKMEKKRRSREKKLDRLKHGYKQSPLGVGG</sequence>
<feature type="transmembrane region" description="Helical" evidence="3">
    <location>
        <begin position="6"/>
        <end position="26"/>
    </location>
</feature>
<proteinExistence type="predicted"/>
<evidence type="ECO:0000256" key="1">
    <source>
        <dbReference type="ARBA" id="ARBA00022676"/>
    </source>
</evidence>
<keyword evidence="3" id="KW-1133">Transmembrane helix</keyword>
<organism evidence="5 6">
    <name type="scientific">Momordica charantia</name>
    <name type="common">Bitter gourd</name>
    <name type="synonym">Balsam pear</name>
    <dbReference type="NCBI Taxonomy" id="3673"/>
    <lineage>
        <taxon>Eukaryota</taxon>
        <taxon>Viridiplantae</taxon>
        <taxon>Streptophyta</taxon>
        <taxon>Embryophyta</taxon>
        <taxon>Tracheophyta</taxon>
        <taxon>Spermatophyta</taxon>
        <taxon>Magnoliopsida</taxon>
        <taxon>eudicotyledons</taxon>
        <taxon>Gunneridae</taxon>
        <taxon>Pentapetalae</taxon>
        <taxon>rosids</taxon>
        <taxon>fabids</taxon>
        <taxon>Cucurbitales</taxon>
        <taxon>Cucurbitaceae</taxon>
        <taxon>Momordiceae</taxon>
        <taxon>Momordica</taxon>
    </lineage>
</organism>
<dbReference type="GeneID" id="111010015"/>
<dbReference type="InterPro" id="IPR001296">
    <property type="entry name" value="Glyco_trans_1"/>
</dbReference>
<gene>
    <name evidence="6" type="primary">LOC111010015</name>
</gene>
<evidence type="ECO:0000313" key="5">
    <source>
        <dbReference type="Proteomes" id="UP000504603"/>
    </source>
</evidence>
<dbReference type="PANTHER" id="PTHR46635:SF2">
    <property type="entry name" value="GLYCOSYL TRANSFERASE FAMILY 1 DOMAIN-CONTAINING PROTEIN"/>
    <property type="match status" value="1"/>
</dbReference>
<keyword evidence="3" id="KW-0812">Transmembrane</keyword>
<evidence type="ECO:0000256" key="2">
    <source>
        <dbReference type="SAM" id="MobiDB-lite"/>
    </source>
</evidence>
<feature type="domain" description="Glycosyl transferase family 1" evidence="4">
    <location>
        <begin position="170"/>
        <end position="276"/>
    </location>
</feature>
<evidence type="ECO:0000259" key="4">
    <source>
        <dbReference type="Pfam" id="PF00534"/>
    </source>
</evidence>
<feature type="compositionally biased region" description="Basic residues" evidence="2">
    <location>
        <begin position="784"/>
        <end position="793"/>
    </location>
</feature>
<accession>A0A6J1CB85</accession>
<feature type="region of interest" description="Disordered" evidence="2">
    <location>
        <begin position="784"/>
        <end position="812"/>
    </location>
</feature>
<dbReference type="Gene3D" id="3.40.50.2000">
    <property type="entry name" value="Glycogen Phosphorylase B"/>
    <property type="match status" value="1"/>
</dbReference>